<organism evidence="1 2">
    <name type="scientific">Enterococcus florum</name>
    <dbReference type="NCBI Taxonomy" id="2480627"/>
    <lineage>
        <taxon>Bacteria</taxon>
        <taxon>Bacillati</taxon>
        <taxon>Bacillota</taxon>
        <taxon>Bacilli</taxon>
        <taxon>Lactobacillales</taxon>
        <taxon>Enterococcaceae</taxon>
        <taxon>Enterococcus</taxon>
    </lineage>
</organism>
<evidence type="ECO:0000313" key="1">
    <source>
        <dbReference type="EMBL" id="GCF94148.1"/>
    </source>
</evidence>
<sequence length="217" mass="25118">MKRLRLTILVQIILSRFSLLLKQMTGTKKLTLTRSVDAGKIFYRFFGSMHNLVPNGKANHFDEDGQVIGNPEMDTAMGKNEWVAKKRHTPSAVLHFLIRCFRKQERRCYFIQEKKQMGFEETDGIGEYSTVSQDVTFLSPHLRSEPVRAKLNAAWRFMNMKIETETLRLNSQPFMNWIQWKASGIENELIKKASLLAVAETLSATNDVFLDRRRDSS</sequence>
<accession>A0A4P5PDL9</accession>
<keyword evidence="2" id="KW-1185">Reference proteome</keyword>
<dbReference type="AlphaFoldDB" id="A0A4P5PDL9"/>
<dbReference type="Proteomes" id="UP000290567">
    <property type="component" value="Unassembled WGS sequence"/>
</dbReference>
<dbReference type="EMBL" id="BJCC01000015">
    <property type="protein sequence ID" value="GCF94148.1"/>
    <property type="molecule type" value="Genomic_DNA"/>
</dbReference>
<comment type="caution">
    <text evidence="1">The sequence shown here is derived from an EMBL/GenBank/DDBJ whole genome shotgun (WGS) entry which is preliminary data.</text>
</comment>
<gene>
    <name evidence="1" type="ORF">NRIC_20390</name>
</gene>
<proteinExistence type="predicted"/>
<name>A0A4P5PDL9_9ENTE</name>
<dbReference type="RefSeq" id="WP_146622586.1">
    <property type="nucleotide sequence ID" value="NZ_BJCC01000015.1"/>
</dbReference>
<protein>
    <submittedName>
        <fullName evidence="1">Uncharacterized protein</fullName>
    </submittedName>
</protein>
<evidence type="ECO:0000313" key="2">
    <source>
        <dbReference type="Proteomes" id="UP000290567"/>
    </source>
</evidence>
<reference evidence="2" key="1">
    <citation type="submission" date="2019-02" db="EMBL/GenBank/DDBJ databases">
        <title>Draft genome sequence of Enterococcus sp. Gos25-1.</title>
        <authorList>
            <person name="Tanaka N."/>
            <person name="Shiwa Y."/>
            <person name="Fujita N."/>
        </authorList>
    </citation>
    <scope>NUCLEOTIDE SEQUENCE [LARGE SCALE GENOMIC DNA]</scope>
    <source>
        <strain evidence="2">Gos25-1</strain>
    </source>
</reference>